<evidence type="ECO:0000313" key="1">
    <source>
        <dbReference type="EMBL" id="MCF2501694.1"/>
    </source>
</evidence>
<protein>
    <submittedName>
        <fullName evidence="1">Uncharacterized protein</fullName>
    </submittedName>
</protein>
<sequence length="103" mass="11538">MLTVTSYANRTSTLDGKQFFSLELTSDDPEIVLSANGRYYITTKKCYMSATFPEAVCKGMLGKQLPGTISKVECEPYEFVIPDTGEVITRNHRYEFLPVVANV</sequence>
<reference evidence="1" key="1">
    <citation type="submission" date="2022-01" db="EMBL/GenBank/DDBJ databases">
        <title>Novel species in genus Dyadobacter.</title>
        <authorList>
            <person name="Ma C."/>
        </authorList>
    </citation>
    <scope>NUCLEOTIDE SEQUENCE</scope>
    <source>
        <strain evidence="1">CY357</strain>
    </source>
</reference>
<accession>A0A9X1QL71</accession>
<comment type="caution">
    <text evidence="1">The sequence shown here is derived from an EMBL/GenBank/DDBJ whole genome shotgun (WGS) entry which is preliminary data.</text>
</comment>
<dbReference type="RefSeq" id="WP_235179793.1">
    <property type="nucleotide sequence ID" value="NZ_JAKFFV010000026.1"/>
</dbReference>
<name>A0A9X1QL71_9BACT</name>
<dbReference type="Proteomes" id="UP001139411">
    <property type="component" value="Unassembled WGS sequence"/>
</dbReference>
<dbReference type="AlphaFoldDB" id="A0A9X1QL71"/>
<dbReference type="EMBL" id="JAKFFV010000026">
    <property type="protein sequence ID" value="MCF2501694.1"/>
    <property type="molecule type" value="Genomic_DNA"/>
</dbReference>
<gene>
    <name evidence="1" type="ORF">L0661_25475</name>
</gene>
<organism evidence="1 2">
    <name type="scientific">Dyadobacter chenhuakuii</name>
    <dbReference type="NCBI Taxonomy" id="2909339"/>
    <lineage>
        <taxon>Bacteria</taxon>
        <taxon>Pseudomonadati</taxon>
        <taxon>Bacteroidota</taxon>
        <taxon>Cytophagia</taxon>
        <taxon>Cytophagales</taxon>
        <taxon>Spirosomataceae</taxon>
        <taxon>Dyadobacter</taxon>
    </lineage>
</organism>
<proteinExistence type="predicted"/>
<evidence type="ECO:0000313" key="2">
    <source>
        <dbReference type="Proteomes" id="UP001139411"/>
    </source>
</evidence>